<evidence type="ECO:0000259" key="3">
    <source>
        <dbReference type="PROSITE" id="PS51462"/>
    </source>
</evidence>
<gene>
    <name evidence="4" type="ORF">Rain11_0413</name>
</gene>
<name>A0A2N3IJS9_9BACT</name>
<dbReference type="InterPro" id="IPR000086">
    <property type="entry name" value="NUDIX_hydrolase_dom"/>
</dbReference>
<dbReference type="InterPro" id="IPR015797">
    <property type="entry name" value="NUDIX_hydrolase-like_dom_sf"/>
</dbReference>
<feature type="domain" description="Nudix hydrolase" evidence="3">
    <location>
        <begin position="12"/>
        <end position="150"/>
    </location>
</feature>
<comment type="caution">
    <text evidence="4">The sequence shown here is derived from an EMBL/GenBank/DDBJ whole genome shotgun (WGS) entry which is preliminary data.</text>
</comment>
<organism evidence="4 5">
    <name type="scientific">Raineya orbicola</name>
    <dbReference type="NCBI Taxonomy" id="2016530"/>
    <lineage>
        <taxon>Bacteria</taxon>
        <taxon>Pseudomonadati</taxon>
        <taxon>Bacteroidota</taxon>
        <taxon>Cytophagia</taxon>
        <taxon>Cytophagales</taxon>
        <taxon>Raineyaceae</taxon>
        <taxon>Raineya</taxon>
    </lineage>
</organism>
<dbReference type="SUPFAM" id="SSF55811">
    <property type="entry name" value="Nudix"/>
    <property type="match status" value="1"/>
</dbReference>
<dbReference type="PANTHER" id="PTHR43046:SF14">
    <property type="entry name" value="MUTT_NUDIX FAMILY PROTEIN"/>
    <property type="match status" value="1"/>
</dbReference>
<protein>
    <submittedName>
        <fullName evidence="4">NUDIX domain</fullName>
    </submittedName>
</protein>
<keyword evidence="2" id="KW-0378">Hydrolase</keyword>
<evidence type="ECO:0000313" key="5">
    <source>
        <dbReference type="Proteomes" id="UP000233387"/>
    </source>
</evidence>
<accession>A0A2N3IJS9</accession>
<comment type="cofactor">
    <cofactor evidence="1">
        <name>Mg(2+)</name>
        <dbReference type="ChEBI" id="CHEBI:18420"/>
    </cofactor>
</comment>
<evidence type="ECO:0000256" key="2">
    <source>
        <dbReference type="ARBA" id="ARBA00022801"/>
    </source>
</evidence>
<dbReference type="EMBL" id="NKXO01000005">
    <property type="protein sequence ID" value="PKQ70493.1"/>
    <property type="molecule type" value="Genomic_DNA"/>
</dbReference>
<reference evidence="4 5" key="1">
    <citation type="submission" date="2017-06" db="EMBL/GenBank/DDBJ databases">
        <title>Raineya orbicola gen. nov., sp. nov. a slightly thermophilic bacterium of the phylum Bacteroidetes and the description of Raineyaceae fam. nov.</title>
        <authorList>
            <person name="Albuquerque L."/>
            <person name="Polonia A.R.M."/>
            <person name="Barroso C."/>
            <person name="Froufe H.J.C."/>
            <person name="Lage O."/>
            <person name="Lobo-Da-Cunha A."/>
            <person name="Egas C."/>
            <person name="Da Costa M.S."/>
        </authorList>
    </citation>
    <scope>NUCLEOTIDE SEQUENCE [LARGE SCALE GENOMIC DNA]</scope>
    <source>
        <strain evidence="4 5">SPSPC-11</strain>
    </source>
</reference>
<keyword evidence="5" id="KW-1185">Reference proteome</keyword>
<proteinExistence type="predicted"/>
<dbReference type="GO" id="GO:0016787">
    <property type="term" value="F:hydrolase activity"/>
    <property type="evidence" value="ECO:0007669"/>
    <property type="project" value="UniProtKB-KW"/>
</dbReference>
<dbReference type="PROSITE" id="PS00893">
    <property type="entry name" value="NUDIX_BOX"/>
    <property type="match status" value="1"/>
</dbReference>
<dbReference type="PANTHER" id="PTHR43046">
    <property type="entry name" value="GDP-MANNOSE MANNOSYL HYDROLASE"/>
    <property type="match status" value="1"/>
</dbReference>
<dbReference type="InterPro" id="IPR020084">
    <property type="entry name" value="NUDIX_hydrolase_CS"/>
</dbReference>
<sequence>MEHQTIIETFGNRLRVRICGLLVQEGKILLIKHTNLGEGGYLWSPPGGGLHFGESITNCLQREFLEETGLQVQMKQFLFVYEFLEPPLHAIELFFEVEQIGGALNLGKDPEMSQESQILQEIAWVDYNFLKQENPQCVHWAIQQAENIENLLQFRGCLCKNSFKGK</sequence>
<dbReference type="AlphaFoldDB" id="A0A2N3IJS9"/>
<dbReference type="Gene3D" id="3.90.79.10">
    <property type="entry name" value="Nucleoside Triphosphate Pyrophosphohydrolase"/>
    <property type="match status" value="1"/>
</dbReference>
<dbReference type="RefSeq" id="WP_243390525.1">
    <property type="nucleotide sequence ID" value="NZ_NKXO01000005.1"/>
</dbReference>
<evidence type="ECO:0000256" key="1">
    <source>
        <dbReference type="ARBA" id="ARBA00001946"/>
    </source>
</evidence>
<dbReference type="Proteomes" id="UP000233387">
    <property type="component" value="Unassembled WGS sequence"/>
</dbReference>
<evidence type="ECO:0000313" key="4">
    <source>
        <dbReference type="EMBL" id="PKQ70493.1"/>
    </source>
</evidence>
<dbReference type="PROSITE" id="PS51462">
    <property type="entry name" value="NUDIX"/>
    <property type="match status" value="1"/>
</dbReference>
<dbReference type="Pfam" id="PF00293">
    <property type="entry name" value="NUDIX"/>
    <property type="match status" value="1"/>
</dbReference>
<dbReference type="CDD" id="cd18880">
    <property type="entry name" value="NUDIX_ADPRase"/>
    <property type="match status" value="1"/>
</dbReference>